<evidence type="ECO:0000313" key="2">
    <source>
        <dbReference type="EMBL" id="CDW21221.1"/>
    </source>
</evidence>
<sequence length="105" mass="12280">MTKTTPAQQTKGLSSKAPVTTTVVTTTTPAPVCRDCFPQWCFHYRNYCSYNFWVRKWCPKTCRICTPVTQKPPCKNLWGWWCQYYKHCCNYTSVAKNCQQTCNKC</sequence>
<name>A0A0K2T6Y3_LEPSM</name>
<keyword evidence="3" id="KW-1185">Reference proteome</keyword>
<dbReference type="EMBL" id="HACA01003860">
    <property type="protein sequence ID" value="CDW21221.1"/>
    <property type="molecule type" value="Transcribed_RNA"/>
</dbReference>
<accession>A0A0K2T6Y3</accession>
<protein>
    <submittedName>
        <fullName evidence="1">(salmon louse) hypothetical protein</fullName>
    </submittedName>
</protein>
<dbReference type="EMBL" id="HG994580">
    <property type="protein sequence ID" value="CAF2764115.1"/>
    <property type="molecule type" value="Genomic_DNA"/>
</dbReference>
<dbReference type="Proteomes" id="UP000675881">
    <property type="component" value="Chromosome 1"/>
</dbReference>
<reference evidence="2" key="1">
    <citation type="submission" date="2014-05" db="EMBL/GenBank/DDBJ databases">
        <authorList>
            <person name="Chronopoulou M."/>
        </authorList>
    </citation>
    <scope>NUCLEOTIDE SEQUENCE</scope>
    <source>
        <tissue evidence="2">Whole organism</tissue>
    </source>
</reference>
<proteinExistence type="predicted"/>
<dbReference type="AlphaFoldDB" id="A0A0K2T6Y3"/>
<organism evidence="2">
    <name type="scientific">Lepeophtheirus salmonis</name>
    <name type="common">Salmon louse</name>
    <name type="synonym">Caligus salmonis</name>
    <dbReference type="NCBI Taxonomy" id="72036"/>
    <lineage>
        <taxon>Eukaryota</taxon>
        <taxon>Metazoa</taxon>
        <taxon>Ecdysozoa</taxon>
        <taxon>Arthropoda</taxon>
        <taxon>Crustacea</taxon>
        <taxon>Multicrustacea</taxon>
        <taxon>Hexanauplia</taxon>
        <taxon>Copepoda</taxon>
        <taxon>Siphonostomatoida</taxon>
        <taxon>Caligidae</taxon>
        <taxon>Lepeophtheirus</taxon>
    </lineage>
</organism>
<evidence type="ECO:0000313" key="3">
    <source>
        <dbReference type="Proteomes" id="UP000675881"/>
    </source>
</evidence>
<evidence type="ECO:0000313" key="1">
    <source>
        <dbReference type="EMBL" id="CAF2764115.1"/>
    </source>
</evidence>
<reference evidence="1" key="2">
    <citation type="submission" date="2021-02" db="EMBL/GenBank/DDBJ databases">
        <authorList>
            <person name="Bekaert M."/>
        </authorList>
    </citation>
    <scope>NUCLEOTIDE SEQUENCE</scope>
    <source>
        <strain evidence="1">IoA-00</strain>
    </source>
</reference>
<gene>
    <name evidence="1" type="ORF">LSAA_1944</name>
</gene>